<dbReference type="RefSeq" id="WP_212703225.1">
    <property type="nucleotide sequence ID" value="NZ_JADMKU010000051.1"/>
</dbReference>
<organism evidence="4 5">
    <name type="scientific">Thalassovita aquimarina</name>
    <dbReference type="NCBI Taxonomy" id="2785917"/>
    <lineage>
        <taxon>Bacteria</taxon>
        <taxon>Pseudomonadati</taxon>
        <taxon>Pseudomonadota</taxon>
        <taxon>Alphaproteobacteria</taxon>
        <taxon>Rhodobacterales</taxon>
        <taxon>Roseobacteraceae</taxon>
        <taxon>Thalassovita</taxon>
    </lineage>
</organism>
<sequence length="259" mass="27332">MFSANLGFLFTDRPMVARIHAAAEAGFNAVECHFPYDTPAAEVKAALAETGLRMLGLNTVPGDVPAGDFGLAALPGREAEARAAIDQAIAYGAEIGAANVHVMAGKTDGGAGAEATYRANLTYACDAAAARGMTVLIEPINQRDVPGYHLSLVEPGAALIEDLGRGNLKLMFDCYHTQIMQGDLTERLRRHMHLIGHIQIAAVPDRGEPDGGELHYPNLIAAIRDMGFTGPIGAEYKPRGASTGDGLGWMTAYNGKTTK</sequence>
<proteinExistence type="inferred from homology"/>
<evidence type="ECO:0000259" key="3">
    <source>
        <dbReference type="Pfam" id="PF01261"/>
    </source>
</evidence>
<dbReference type="InterPro" id="IPR050417">
    <property type="entry name" value="Sugar_Epim/Isomerase"/>
</dbReference>
<accession>A0ABS5HX93</accession>
<dbReference type="Proteomes" id="UP001195941">
    <property type="component" value="Unassembled WGS sequence"/>
</dbReference>
<feature type="domain" description="Xylose isomerase-like TIM barrel" evidence="3">
    <location>
        <begin position="20"/>
        <end position="252"/>
    </location>
</feature>
<comment type="similarity">
    <text evidence="2">Belongs to the hyi family.</text>
</comment>
<gene>
    <name evidence="4" type="ORF">IT775_21040</name>
</gene>
<dbReference type="PANTHER" id="PTHR43489:SF6">
    <property type="entry name" value="HYDROXYPYRUVATE ISOMERASE-RELATED"/>
    <property type="match status" value="1"/>
</dbReference>
<evidence type="ECO:0000313" key="4">
    <source>
        <dbReference type="EMBL" id="MBR9653601.1"/>
    </source>
</evidence>
<comment type="caution">
    <text evidence="4">The sequence shown here is derived from an EMBL/GenBank/DDBJ whole genome shotgun (WGS) entry which is preliminary data.</text>
</comment>
<dbReference type="Pfam" id="PF01261">
    <property type="entry name" value="AP_endonuc_2"/>
    <property type="match status" value="1"/>
</dbReference>
<dbReference type="EMBL" id="JADMKU010000051">
    <property type="protein sequence ID" value="MBR9653601.1"/>
    <property type="molecule type" value="Genomic_DNA"/>
</dbReference>
<dbReference type="Gene3D" id="3.20.20.150">
    <property type="entry name" value="Divalent-metal-dependent TIM barrel enzymes"/>
    <property type="match status" value="1"/>
</dbReference>
<name>A0ABS5HX93_9RHOB</name>
<dbReference type="PIRSF" id="PIRSF006241">
    <property type="entry name" value="HyI"/>
    <property type="match status" value="1"/>
</dbReference>
<dbReference type="InterPro" id="IPR036237">
    <property type="entry name" value="Xyl_isomerase-like_sf"/>
</dbReference>
<evidence type="ECO:0000313" key="5">
    <source>
        <dbReference type="Proteomes" id="UP001195941"/>
    </source>
</evidence>
<dbReference type="InterPro" id="IPR026040">
    <property type="entry name" value="HyI-like"/>
</dbReference>
<dbReference type="SUPFAM" id="SSF51658">
    <property type="entry name" value="Xylose isomerase-like"/>
    <property type="match status" value="1"/>
</dbReference>
<protein>
    <submittedName>
        <fullName evidence="4">TIM barrel protein</fullName>
    </submittedName>
</protein>
<keyword evidence="1 2" id="KW-0413">Isomerase</keyword>
<evidence type="ECO:0000256" key="2">
    <source>
        <dbReference type="PIRNR" id="PIRNR006241"/>
    </source>
</evidence>
<keyword evidence="5" id="KW-1185">Reference proteome</keyword>
<dbReference type="InterPro" id="IPR013022">
    <property type="entry name" value="Xyl_isomerase-like_TIM-brl"/>
</dbReference>
<evidence type="ECO:0000256" key="1">
    <source>
        <dbReference type="ARBA" id="ARBA00023235"/>
    </source>
</evidence>
<reference evidence="4 5" key="1">
    <citation type="journal article" date="2021" name="Arch. Microbiol.">
        <title>Thalassobius aquimarinus sp. nov., isolated from the Sea of Japan seashore.</title>
        <authorList>
            <person name="Kurilenko V.V."/>
            <person name="Romanenko L.A."/>
            <person name="Chernysheva N.Y."/>
            <person name="Velansky P.V."/>
            <person name="Tekutyeva L.A."/>
            <person name="Isaeva M.P."/>
            <person name="Mikhailov V.V."/>
        </authorList>
    </citation>
    <scope>NUCLEOTIDE SEQUENCE [LARGE SCALE GENOMIC DNA]</scope>
    <source>
        <strain evidence="4 5">KMM 8518</strain>
    </source>
</reference>
<dbReference type="PANTHER" id="PTHR43489">
    <property type="entry name" value="ISOMERASE"/>
    <property type="match status" value="1"/>
</dbReference>